<gene>
    <name evidence="1" type="ORF">ANN_09675</name>
</gene>
<dbReference type="Proteomes" id="UP001148838">
    <property type="component" value="Unassembled WGS sequence"/>
</dbReference>
<organism evidence="1 2">
    <name type="scientific">Periplaneta americana</name>
    <name type="common">American cockroach</name>
    <name type="synonym">Blatta americana</name>
    <dbReference type="NCBI Taxonomy" id="6978"/>
    <lineage>
        <taxon>Eukaryota</taxon>
        <taxon>Metazoa</taxon>
        <taxon>Ecdysozoa</taxon>
        <taxon>Arthropoda</taxon>
        <taxon>Hexapoda</taxon>
        <taxon>Insecta</taxon>
        <taxon>Pterygota</taxon>
        <taxon>Neoptera</taxon>
        <taxon>Polyneoptera</taxon>
        <taxon>Dictyoptera</taxon>
        <taxon>Blattodea</taxon>
        <taxon>Blattoidea</taxon>
        <taxon>Blattidae</taxon>
        <taxon>Blattinae</taxon>
        <taxon>Periplaneta</taxon>
    </lineage>
</organism>
<feature type="non-terminal residue" evidence="1">
    <location>
        <position position="1"/>
    </location>
</feature>
<sequence length="134" mass="15117">NLVEDKLDPETPFKSYLIYCKPLEQTNHATVSQVINNGLNKEKVLVLYSDAASYMLKAAGALSVFYCNMISPCCMQCYKKLLLDVPLPSQSVITRWGTWIKAVNFFNKHFEAVKLVVETFSSESASAVPFKIQR</sequence>
<name>A0ABQ8TN01_PERAM</name>
<comment type="caution">
    <text evidence="1">The sequence shown here is derived from an EMBL/GenBank/DDBJ whole genome shotgun (WGS) entry which is preliminary data.</text>
</comment>
<evidence type="ECO:0000313" key="1">
    <source>
        <dbReference type="EMBL" id="KAJ4447668.1"/>
    </source>
</evidence>
<keyword evidence="2" id="KW-1185">Reference proteome</keyword>
<reference evidence="1 2" key="1">
    <citation type="journal article" date="2022" name="Allergy">
        <title>Genome assembly and annotation of Periplaneta americana reveal a comprehensive cockroach allergen profile.</title>
        <authorList>
            <person name="Wang L."/>
            <person name="Xiong Q."/>
            <person name="Saelim N."/>
            <person name="Wang L."/>
            <person name="Nong W."/>
            <person name="Wan A.T."/>
            <person name="Shi M."/>
            <person name="Liu X."/>
            <person name="Cao Q."/>
            <person name="Hui J.H.L."/>
            <person name="Sookrung N."/>
            <person name="Leung T.F."/>
            <person name="Tungtrongchitr A."/>
            <person name="Tsui S.K.W."/>
        </authorList>
    </citation>
    <scope>NUCLEOTIDE SEQUENCE [LARGE SCALE GENOMIC DNA]</scope>
    <source>
        <strain evidence="1">PWHHKU_190912</strain>
    </source>
</reference>
<protein>
    <submittedName>
        <fullName evidence="1">Uncharacterized protein</fullName>
    </submittedName>
</protein>
<evidence type="ECO:0000313" key="2">
    <source>
        <dbReference type="Proteomes" id="UP001148838"/>
    </source>
</evidence>
<accession>A0ABQ8TN01</accession>
<dbReference type="EMBL" id="JAJSOF020000005">
    <property type="protein sequence ID" value="KAJ4447668.1"/>
    <property type="molecule type" value="Genomic_DNA"/>
</dbReference>
<proteinExistence type="predicted"/>